<dbReference type="PROSITE" id="PS51755">
    <property type="entry name" value="OMPR_PHOB"/>
    <property type="match status" value="1"/>
</dbReference>
<dbReference type="Gene3D" id="1.10.10.10">
    <property type="entry name" value="Winged helix-like DNA-binding domain superfamily/Winged helix DNA-binding domain"/>
    <property type="match status" value="1"/>
</dbReference>
<dbReference type="InterPro" id="IPR039420">
    <property type="entry name" value="WalR-like"/>
</dbReference>
<dbReference type="Gene3D" id="3.40.50.2300">
    <property type="match status" value="1"/>
</dbReference>
<dbReference type="GO" id="GO:0032993">
    <property type="term" value="C:protein-DNA complex"/>
    <property type="evidence" value="ECO:0007669"/>
    <property type="project" value="TreeGrafter"/>
</dbReference>
<gene>
    <name evidence="10" type="ORF">ATL31_0262</name>
</gene>
<evidence type="ECO:0000313" key="11">
    <source>
        <dbReference type="Proteomes" id="UP000233781"/>
    </source>
</evidence>
<evidence type="ECO:0000256" key="4">
    <source>
        <dbReference type="ARBA" id="ARBA00023125"/>
    </source>
</evidence>
<dbReference type="GO" id="GO:0006355">
    <property type="term" value="P:regulation of DNA-templated transcription"/>
    <property type="evidence" value="ECO:0007669"/>
    <property type="project" value="InterPro"/>
</dbReference>
<evidence type="ECO:0000256" key="2">
    <source>
        <dbReference type="ARBA" id="ARBA00023012"/>
    </source>
</evidence>
<keyword evidence="2" id="KW-0902">Two-component regulatory system</keyword>
<evidence type="ECO:0000256" key="1">
    <source>
        <dbReference type="ARBA" id="ARBA00022553"/>
    </source>
</evidence>
<organism evidence="10 11">
    <name type="scientific">Phycicoccus duodecadis</name>
    <dbReference type="NCBI Taxonomy" id="173053"/>
    <lineage>
        <taxon>Bacteria</taxon>
        <taxon>Bacillati</taxon>
        <taxon>Actinomycetota</taxon>
        <taxon>Actinomycetes</taxon>
        <taxon>Micrococcales</taxon>
        <taxon>Intrasporangiaceae</taxon>
        <taxon>Phycicoccus</taxon>
    </lineage>
</organism>
<dbReference type="Pfam" id="PF00486">
    <property type="entry name" value="Trans_reg_C"/>
    <property type="match status" value="1"/>
</dbReference>
<dbReference type="InterPro" id="IPR011006">
    <property type="entry name" value="CheY-like_superfamily"/>
</dbReference>
<dbReference type="GO" id="GO:0005829">
    <property type="term" value="C:cytosol"/>
    <property type="evidence" value="ECO:0007669"/>
    <property type="project" value="TreeGrafter"/>
</dbReference>
<keyword evidence="4 7" id="KW-0238">DNA-binding</keyword>
<evidence type="ECO:0000256" key="3">
    <source>
        <dbReference type="ARBA" id="ARBA00023015"/>
    </source>
</evidence>
<feature type="modified residue" description="4-aspartylphosphate" evidence="6">
    <location>
        <position position="52"/>
    </location>
</feature>
<dbReference type="InterPro" id="IPR016032">
    <property type="entry name" value="Sig_transdc_resp-reg_C-effctor"/>
</dbReference>
<dbReference type="OrthoDB" id="9812490at2"/>
<dbReference type="InterPro" id="IPR036388">
    <property type="entry name" value="WH-like_DNA-bd_sf"/>
</dbReference>
<reference evidence="10 11" key="1">
    <citation type="submission" date="2017-12" db="EMBL/GenBank/DDBJ databases">
        <title>Sequencing the genomes of 1000 Actinobacteria strains.</title>
        <authorList>
            <person name="Klenk H.-P."/>
        </authorList>
    </citation>
    <scope>NUCLEOTIDE SEQUENCE [LARGE SCALE GENOMIC DNA]</scope>
    <source>
        <strain evidence="10 11">DSM 12806</strain>
    </source>
</reference>
<dbReference type="SMART" id="SM00862">
    <property type="entry name" value="Trans_reg_C"/>
    <property type="match status" value="1"/>
</dbReference>
<protein>
    <submittedName>
        <fullName evidence="10">Two-component system OmpR family response regulator</fullName>
    </submittedName>
</protein>
<name>A0A2N3YF54_9MICO</name>
<dbReference type="AlphaFoldDB" id="A0A2N3YF54"/>
<dbReference type="SUPFAM" id="SSF52172">
    <property type="entry name" value="CheY-like"/>
    <property type="match status" value="1"/>
</dbReference>
<dbReference type="GO" id="GO:0000976">
    <property type="term" value="F:transcription cis-regulatory region binding"/>
    <property type="evidence" value="ECO:0007669"/>
    <property type="project" value="TreeGrafter"/>
</dbReference>
<dbReference type="InterPro" id="IPR001789">
    <property type="entry name" value="Sig_transdc_resp-reg_receiver"/>
</dbReference>
<accession>A0A2N3YF54</accession>
<dbReference type="CDD" id="cd17574">
    <property type="entry name" value="REC_OmpR"/>
    <property type="match status" value="1"/>
</dbReference>
<dbReference type="SMART" id="SM00448">
    <property type="entry name" value="REC"/>
    <property type="match status" value="1"/>
</dbReference>
<evidence type="ECO:0000256" key="5">
    <source>
        <dbReference type="ARBA" id="ARBA00023163"/>
    </source>
</evidence>
<keyword evidence="1 6" id="KW-0597">Phosphoprotein</keyword>
<dbReference type="EMBL" id="PJNE01000001">
    <property type="protein sequence ID" value="PKW25471.1"/>
    <property type="molecule type" value="Genomic_DNA"/>
</dbReference>
<keyword evidence="5" id="KW-0804">Transcription</keyword>
<sequence>MSLVLLADDDAQLRMLVARALTGAGHQVVAVADGAQAREQLQHGGFDLALLDLVMPGESGMSLVKSFTPEQRPTVLLMSGMTDVGPRIEALNAGAVDFVVKPFVMAELVARVNRHLAQKVQATLVDGGIPAGPVVLHPAGRFVQTPDGRVDLSELEFSLLAYLARRAGEACSKEELLTDVWRTEWASSTNLVEVCVARIRHRLGPHFPVRTVRGRGYCIDA</sequence>
<keyword evidence="3" id="KW-0805">Transcription regulation</keyword>
<proteinExistence type="predicted"/>
<evidence type="ECO:0000259" key="8">
    <source>
        <dbReference type="PROSITE" id="PS50110"/>
    </source>
</evidence>
<dbReference type="Proteomes" id="UP000233781">
    <property type="component" value="Unassembled WGS sequence"/>
</dbReference>
<evidence type="ECO:0000256" key="7">
    <source>
        <dbReference type="PROSITE-ProRule" id="PRU01091"/>
    </source>
</evidence>
<feature type="domain" description="Response regulatory" evidence="8">
    <location>
        <begin position="3"/>
        <end position="116"/>
    </location>
</feature>
<evidence type="ECO:0000256" key="6">
    <source>
        <dbReference type="PROSITE-ProRule" id="PRU00169"/>
    </source>
</evidence>
<feature type="DNA-binding region" description="OmpR/PhoB-type" evidence="7">
    <location>
        <begin position="126"/>
        <end position="221"/>
    </location>
</feature>
<dbReference type="Pfam" id="PF00072">
    <property type="entry name" value="Response_reg"/>
    <property type="match status" value="1"/>
</dbReference>
<dbReference type="RefSeq" id="WP_101394179.1">
    <property type="nucleotide sequence ID" value="NZ_PJNE01000001.1"/>
</dbReference>
<dbReference type="PANTHER" id="PTHR48111">
    <property type="entry name" value="REGULATOR OF RPOS"/>
    <property type="match status" value="1"/>
</dbReference>
<keyword evidence="11" id="KW-1185">Reference proteome</keyword>
<dbReference type="CDD" id="cd00383">
    <property type="entry name" value="trans_reg_C"/>
    <property type="match status" value="1"/>
</dbReference>
<dbReference type="InterPro" id="IPR001867">
    <property type="entry name" value="OmpR/PhoB-type_DNA-bd"/>
</dbReference>
<evidence type="ECO:0000313" key="10">
    <source>
        <dbReference type="EMBL" id="PKW25471.1"/>
    </source>
</evidence>
<evidence type="ECO:0000259" key="9">
    <source>
        <dbReference type="PROSITE" id="PS51755"/>
    </source>
</evidence>
<dbReference type="SUPFAM" id="SSF46894">
    <property type="entry name" value="C-terminal effector domain of the bipartite response regulators"/>
    <property type="match status" value="1"/>
</dbReference>
<comment type="caution">
    <text evidence="10">The sequence shown here is derived from an EMBL/GenBank/DDBJ whole genome shotgun (WGS) entry which is preliminary data.</text>
</comment>
<feature type="domain" description="OmpR/PhoB-type" evidence="9">
    <location>
        <begin position="126"/>
        <end position="221"/>
    </location>
</feature>
<dbReference type="PROSITE" id="PS50110">
    <property type="entry name" value="RESPONSE_REGULATORY"/>
    <property type="match status" value="1"/>
</dbReference>
<dbReference type="GO" id="GO:0000156">
    <property type="term" value="F:phosphorelay response regulator activity"/>
    <property type="evidence" value="ECO:0007669"/>
    <property type="project" value="TreeGrafter"/>
</dbReference>
<dbReference type="PANTHER" id="PTHR48111:SF1">
    <property type="entry name" value="TWO-COMPONENT RESPONSE REGULATOR ORR33"/>
    <property type="match status" value="1"/>
</dbReference>